<protein>
    <submittedName>
        <fullName evidence="1">Uncharacterized protein</fullName>
    </submittedName>
</protein>
<evidence type="ECO:0000313" key="1">
    <source>
        <dbReference type="EMBL" id="OMJ93155.1"/>
    </source>
</evidence>
<comment type="caution">
    <text evidence="1">The sequence shown here is derived from an EMBL/GenBank/DDBJ whole genome shotgun (WGS) entry which is preliminary data.</text>
</comment>
<gene>
    <name evidence="1" type="ORF">SteCoe_3976</name>
</gene>
<organism evidence="1 2">
    <name type="scientific">Stentor coeruleus</name>
    <dbReference type="NCBI Taxonomy" id="5963"/>
    <lineage>
        <taxon>Eukaryota</taxon>
        <taxon>Sar</taxon>
        <taxon>Alveolata</taxon>
        <taxon>Ciliophora</taxon>
        <taxon>Postciliodesmatophora</taxon>
        <taxon>Heterotrichea</taxon>
        <taxon>Heterotrichida</taxon>
        <taxon>Stentoridae</taxon>
        <taxon>Stentor</taxon>
    </lineage>
</organism>
<dbReference type="EMBL" id="MPUH01000048">
    <property type="protein sequence ID" value="OMJ93155.1"/>
    <property type="molecule type" value="Genomic_DNA"/>
</dbReference>
<evidence type="ECO:0000313" key="2">
    <source>
        <dbReference type="Proteomes" id="UP000187209"/>
    </source>
</evidence>
<dbReference type="AlphaFoldDB" id="A0A1R2CVZ6"/>
<accession>A0A1R2CVZ6</accession>
<sequence>MSQNYHNPPQPNHDSLTQAFAYKNILTFFTQISLTSNQDSFISSLPANKILSTPSQVTLKVLAYTKTSESLTRAFNITKAFTSIPFPKNSSIPWSKSDFVVSDKHILINSNENLLTIKSLLPSNTFWAKQAILPAFIQNEPGFSSCSNNIIALTISMQNVNDIRNYERKLDNYLAKLEAFDANVFAMICFEFKQRKRNFQPQGRSVEFTDVVMSFKNFRKFKVNASISNGVISIKIYIEFEERDRKKFTKEGFLRVKSYFVEIRDSLEAGIFCCRPELMQIYYSVNFYAFSPFENNRFTLNFIQKYLSIYSSHLENIHKLLLTSTPIESIISNGKKLKIHKLYNCSTVTKTLNPTESAAENLIIEKFNKSTDIFFASRFNNKSIKIENSRYTYVVPKGGEGFLDVCNDLAKETLNSIIELAEVLQEAGLYFIGNNFPINYFVWLNEKPIYTYLVPLYQLLEFNQTLSKHAYLLAFMGNLQKSTIELQRKKVCSLYPIQNINIVRSIYENPSFIEEDQHTANIRYTLYQDNNYDFMVKFHGITMISNRIAIICTENFIESAIWILSNVDNITLLDELNKLLNMISEILSKNTEICSFDDTCLGYLNRNLKWLIITNQQVKANFKAPEILQGRLYKTSLIYSFGKFLISILKNRYVCPTLNLDSDQSVYDEDQMWLKDYLQTFPENSIFFEETLNINKIKRANLERTRVLLNSFNFKS</sequence>
<dbReference type="Proteomes" id="UP000187209">
    <property type="component" value="Unassembled WGS sequence"/>
</dbReference>
<reference evidence="1 2" key="1">
    <citation type="submission" date="2016-11" db="EMBL/GenBank/DDBJ databases">
        <title>The macronuclear genome of Stentor coeruleus: a giant cell with tiny introns.</title>
        <authorList>
            <person name="Slabodnick M."/>
            <person name="Ruby J.G."/>
            <person name="Reiff S.B."/>
            <person name="Swart E.C."/>
            <person name="Gosai S."/>
            <person name="Prabakaran S."/>
            <person name="Witkowska E."/>
            <person name="Larue G.E."/>
            <person name="Fisher S."/>
            <person name="Freeman R.M."/>
            <person name="Gunawardena J."/>
            <person name="Chu W."/>
            <person name="Stover N.A."/>
            <person name="Gregory B.D."/>
            <person name="Nowacki M."/>
            <person name="Derisi J."/>
            <person name="Roy S.W."/>
            <person name="Marshall W.F."/>
            <person name="Sood P."/>
        </authorList>
    </citation>
    <scope>NUCLEOTIDE SEQUENCE [LARGE SCALE GENOMIC DNA]</scope>
    <source>
        <strain evidence="1">WM001</strain>
    </source>
</reference>
<keyword evidence="2" id="KW-1185">Reference proteome</keyword>
<name>A0A1R2CVZ6_9CILI</name>
<proteinExistence type="predicted"/>